<feature type="domain" description="SGNH hydrolase-type esterase" evidence="4">
    <location>
        <begin position="274"/>
        <end position="545"/>
    </location>
</feature>
<evidence type="ECO:0000259" key="4">
    <source>
        <dbReference type="Pfam" id="PF13472"/>
    </source>
</evidence>
<keyword evidence="2" id="KW-1015">Disulfide bond</keyword>
<evidence type="ECO:0000313" key="6">
    <source>
        <dbReference type="Proteomes" id="UP000199632"/>
    </source>
</evidence>
<dbReference type="EMBL" id="FNQB01000003">
    <property type="protein sequence ID" value="SDZ43019.1"/>
    <property type="molecule type" value="Genomic_DNA"/>
</dbReference>
<dbReference type="RefSeq" id="WP_090797899.1">
    <property type="nucleotide sequence ID" value="NZ_BOND01000004.1"/>
</dbReference>
<keyword evidence="3" id="KW-0472">Membrane</keyword>
<dbReference type="Gene3D" id="3.40.50.1110">
    <property type="entry name" value="SGNH hydrolase"/>
    <property type="match status" value="1"/>
</dbReference>
<feature type="disulfide bond" evidence="2">
    <location>
        <begin position="448"/>
        <end position="500"/>
    </location>
</feature>
<dbReference type="InterPro" id="IPR037460">
    <property type="entry name" value="SEST-like"/>
</dbReference>
<dbReference type="GO" id="GO:0019433">
    <property type="term" value="P:triglyceride catabolic process"/>
    <property type="evidence" value="ECO:0007669"/>
    <property type="project" value="TreeGrafter"/>
</dbReference>
<feature type="transmembrane region" description="Helical" evidence="3">
    <location>
        <begin position="612"/>
        <end position="636"/>
    </location>
</feature>
<feature type="transmembrane region" description="Helical" evidence="3">
    <location>
        <begin position="216"/>
        <end position="232"/>
    </location>
</feature>
<keyword evidence="3" id="KW-1133">Transmembrane helix</keyword>
<dbReference type="STRING" id="137265.SAMN05421684_4940"/>
<dbReference type="SUPFAM" id="SSF52266">
    <property type="entry name" value="SGNH hydrolase"/>
    <property type="match status" value="1"/>
</dbReference>
<feature type="active site" description="Nucleophile" evidence="1">
    <location>
        <position position="278"/>
    </location>
</feature>
<feature type="transmembrane region" description="Helical" evidence="3">
    <location>
        <begin position="36"/>
        <end position="52"/>
    </location>
</feature>
<feature type="transmembrane region" description="Helical" evidence="3">
    <location>
        <begin position="92"/>
        <end position="111"/>
    </location>
</feature>
<evidence type="ECO:0000256" key="3">
    <source>
        <dbReference type="SAM" id="Phobius"/>
    </source>
</evidence>
<feature type="transmembrane region" description="Helical" evidence="3">
    <location>
        <begin position="64"/>
        <end position="86"/>
    </location>
</feature>
<evidence type="ECO:0000256" key="2">
    <source>
        <dbReference type="PIRSR" id="PIRSR637460-2"/>
    </source>
</evidence>
<dbReference type="PANTHER" id="PTHR37981">
    <property type="entry name" value="LIPASE 2"/>
    <property type="match status" value="1"/>
</dbReference>
<dbReference type="Proteomes" id="UP000199632">
    <property type="component" value="Unassembled WGS sequence"/>
</dbReference>
<dbReference type="AlphaFoldDB" id="A0A1H3T101"/>
<feature type="disulfide bond" evidence="2">
    <location>
        <begin position="393"/>
        <end position="399"/>
    </location>
</feature>
<accession>A0A1H3T101</accession>
<evidence type="ECO:0000313" key="5">
    <source>
        <dbReference type="EMBL" id="SDZ43019.1"/>
    </source>
</evidence>
<name>A0A1H3T101_9ACTN</name>
<sequence length="647" mass="69033">MSAVDGAALRRLLVFAAALAALLALAGSGSSSLTIQVLFTIFVIAATIWVRGQYLDSLDDRQWLVTWKIGLALALVGAAMILSYVFWPMRGVALAGAIVVYFVAGSGITWLRQGMRSDSRRLILGLSFTGAGAVLAIAGLSLLGRSTGQVAVYAELAFLGLAFFALLPVGVALLSEVVIRRLCASGHRLRLWTGLGGGALLLVSAGLLFAYTRSPWLLGVIVVAALLMVALVSTTQADVAFVLGVIALLGVTPTPEDLPTALEPDRTASSLLVAIGDSYMSGEGASRYYEGTDVGGDNQCRRSPSAWAAMAGQQPPFGRLEFLACSGARTWNVQSATRPVRPEAPLPAAATGEAATQLDLHTRDYADAASAPAMVVVSVGGNDAGFSTIGLMCLAPGNCGDQAHLWTDSLPQVKLALRDTYQHLSDVFPRTPVVVVPYPDPIHLTGTCDDVALSIGERRFLHEYVTGGLNRVLAETAAEFGFYYLADMESALETAHLQLCDELNGGRPGLHFIGVRSVAGVAEQRFNPKNWSHSSLHPNERGHAAMLRTFQTWLPDLDTMPIRTTSVGRYDSRRAAPAAVQGAPQCDLLDTTTAGCRTQGMRWAKGQVRETLWTYGWLSLFPLAGTWAAAVAFFAWQRRRLVTQSGR</sequence>
<dbReference type="InterPro" id="IPR013830">
    <property type="entry name" value="SGNH_hydro"/>
</dbReference>
<feature type="transmembrane region" description="Helical" evidence="3">
    <location>
        <begin position="191"/>
        <end position="210"/>
    </location>
</feature>
<keyword evidence="3" id="KW-0812">Transmembrane</keyword>
<protein>
    <submittedName>
        <fullName evidence="5">GDSL-like Lipase/Acylhydrolase family protein</fullName>
    </submittedName>
</protein>
<dbReference type="Pfam" id="PF13472">
    <property type="entry name" value="Lipase_GDSL_2"/>
    <property type="match status" value="1"/>
</dbReference>
<feature type="transmembrane region" description="Helical" evidence="3">
    <location>
        <begin position="123"/>
        <end position="144"/>
    </location>
</feature>
<feature type="active site" evidence="1">
    <location>
        <position position="537"/>
    </location>
</feature>
<reference evidence="6" key="1">
    <citation type="submission" date="2016-10" db="EMBL/GenBank/DDBJ databases">
        <authorList>
            <person name="Varghese N."/>
            <person name="Submissions S."/>
        </authorList>
    </citation>
    <scope>NUCLEOTIDE SEQUENCE [LARGE SCALE GENOMIC DNA]</scope>
    <source>
        <strain evidence="6">DSM 44718</strain>
    </source>
</reference>
<keyword evidence="6" id="KW-1185">Reference proteome</keyword>
<feature type="transmembrane region" description="Helical" evidence="3">
    <location>
        <begin position="156"/>
        <end position="179"/>
    </location>
</feature>
<organism evidence="5 6">
    <name type="scientific">Asanoa ishikariensis</name>
    <dbReference type="NCBI Taxonomy" id="137265"/>
    <lineage>
        <taxon>Bacteria</taxon>
        <taxon>Bacillati</taxon>
        <taxon>Actinomycetota</taxon>
        <taxon>Actinomycetes</taxon>
        <taxon>Micromonosporales</taxon>
        <taxon>Micromonosporaceae</taxon>
        <taxon>Asanoa</taxon>
    </lineage>
</organism>
<feature type="disulfide bond" evidence="2">
    <location>
        <begin position="300"/>
        <end position="325"/>
    </location>
</feature>
<evidence type="ECO:0000256" key="1">
    <source>
        <dbReference type="PIRSR" id="PIRSR637460-1"/>
    </source>
</evidence>
<dbReference type="InterPro" id="IPR036514">
    <property type="entry name" value="SGNH_hydro_sf"/>
</dbReference>
<proteinExistence type="predicted"/>
<dbReference type="GO" id="GO:0004806">
    <property type="term" value="F:triacylglycerol lipase activity"/>
    <property type="evidence" value="ECO:0007669"/>
    <property type="project" value="TreeGrafter"/>
</dbReference>
<dbReference type="OrthoDB" id="5503950at2"/>
<dbReference type="PANTHER" id="PTHR37981:SF1">
    <property type="entry name" value="SGNH HYDROLASE-TYPE ESTERASE DOMAIN-CONTAINING PROTEIN"/>
    <property type="match status" value="1"/>
</dbReference>
<feature type="transmembrane region" description="Helical" evidence="3">
    <location>
        <begin position="239"/>
        <end position="255"/>
    </location>
</feature>
<gene>
    <name evidence="5" type="ORF">SAMN05421684_4940</name>
</gene>
<keyword evidence="5" id="KW-0378">Hydrolase</keyword>